<keyword evidence="2" id="KW-1185">Reference proteome</keyword>
<dbReference type="HOGENOM" id="CLU_730341_0_0_1"/>
<dbReference type="Proteomes" id="UP000001568">
    <property type="component" value="Chromosome 2"/>
</dbReference>
<dbReference type="Gramene" id="ABO94746">
    <property type="protein sequence ID" value="ABO94746"/>
    <property type="gene ID" value="OSTLU_14296"/>
</dbReference>
<dbReference type="EMBL" id="CP000582">
    <property type="protein sequence ID" value="ABO94746.1"/>
    <property type="molecule type" value="Genomic_DNA"/>
</dbReference>
<dbReference type="RefSeq" id="XP_001416453.1">
    <property type="nucleotide sequence ID" value="XM_001416416.1"/>
</dbReference>
<name>A4RSP5_OSTLU</name>
<dbReference type="STRING" id="436017.A4RSP5"/>
<sequence length="379" mass="43729">MEKDRQSAWLDELYFEHSATREGKHVQRSSTGQAITKDLHKFSNALLNALRVRQILQFNQELLILTEKLAEKTNEGDLIEALNAYEDLLRLHKSRSNVRSKTDIDIESSLTSVHCFVRNATSSYCQSALVVDDLVNVLHIVDKLVRIELHHVVEDAVTTSIRETMVARYENAQNMNLDRGQIPARVSMLPLNTLYETIRSFLSQLQTYSKERKPSEAVSFVFAAIVGTWSSLVEKFLVEYDDHLKTCVLDNLTIKFDNLVQLDTAVEDIVLVNRICKAQHVIFVKFPLTMEYDNPPLHTVVSQDCREVFPVLHTLAEYYVKLEEKHFKYKAGFCVDRATYHRNNFTHGEQVSHRFLRTNDESVSESECRGYCRGILDRK</sequence>
<accession>A4RSP5</accession>
<gene>
    <name evidence="1" type="ORF">OSTLU_14296</name>
</gene>
<dbReference type="OrthoDB" id="9158at13792"/>
<evidence type="ECO:0000313" key="1">
    <source>
        <dbReference type="EMBL" id="ABO94746.1"/>
    </source>
</evidence>
<dbReference type="GeneID" id="5000302"/>
<proteinExistence type="predicted"/>
<dbReference type="KEGG" id="olu:OSTLU_14296"/>
<reference evidence="1 2" key="1">
    <citation type="journal article" date="2007" name="Proc. Natl. Acad. Sci. U.S.A.">
        <title>The tiny eukaryote Ostreococcus provides genomic insights into the paradox of plankton speciation.</title>
        <authorList>
            <person name="Palenik B."/>
            <person name="Grimwood J."/>
            <person name="Aerts A."/>
            <person name="Rouze P."/>
            <person name="Salamov A."/>
            <person name="Putnam N."/>
            <person name="Dupont C."/>
            <person name="Jorgensen R."/>
            <person name="Derelle E."/>
            <person name="Rombauts S."/>
            <person name="Zhou K."/>
            <person name="Otillar R."/>
            <person name="Merchant S.S."/>
            <person name="Podell S."/>
            <person name="Gaasterland T."/>
            <person name="Napoli C."/>
            <person name="Gendler K."/>
            <person name="Manuell A."/>
            <person name="Tai V."/>
            <person name="Vallon O."/>
            <person name="Piganeau G."/>
            <person name="Jancek S."/>
            <person name="Heijde M."/>
            <person name="Jabbari K."/>
            <person name="Bowler C."/>
            <person name="Lohr M."/>
            <person name="Robbens S."/>
            <person name="Werner G."/>
            <person name="Dubchak I."/>
            <person name="Pazour G.J."/>
            <person name="Ren Q."/>
            <person name="Paulsen I."/>
            <person name="Delwiche C."/>
            <person name="Schmutz J."/>
            <person name="Rokhsar D."/>
            <person name="Van de Peer Y."/>
            <person name="Moreau H."/>
            <person name="Grigoriev I.V."/>
        </authorList>
    </citation>
    <scope>NUCLEOTIDE SEQUENCE [LARGE SCALE GENOMIC DNA]</scope>
    <source>
        <strain evidence="1 2">CCE9901</strain>
    </source>
</reference>
<dbReference type="AlphaFoldDB" id="A4RSP5"/>
<protein>
    <submittedName>
        <fullName evidence="1">Uncharacterized protein</fullName>
    </submittedName>
</protein>
<evidence type="ECO:0000313" key="2">
    <source>
        <dbReference type="Proteomes" id="UP000001568"/>
    </source>
</evidence>
<organism evidence="1 2">
    <name type="scientific">Ostreococcus lucimarinus (strain CCE9901)</name>
    <dbReference type="NCBI Taxonomy" id="436017"/>
    <lineage>
        <taxon>Eukaryota</taxon>
        <taxon>Viridiplantae</taxon>
        <taxon>Chlorophyta</taxon>
        <taxon>Mamiellophyceae</taxon>
        <taxon>Mamiellales</taxon>
        <taxon>Bathycoccaceae</taxon>
        <taxon>Ostreococcus</taxon>
    </lineage>
</organism>